<dbReference type="PROSITE" id="PS01124">
    <property type="entry name" value="HTH_ARAC_FAMILY_2"/>
    <property type="match status" value="1"/>
</dbReference>
<keyword evidence="1" id="KW-0805">Transcription regulation</keyword>
<evidence type="ECO:0000313" key="6">
    <source>
        <dbReference type="Proteomes" id="UP001240150"/>
    </source>
</evidence>
<dbReference type="RefSeq" id="WP_284920502.1">
    <property type="nucleotide sequence ID" value="NZ_CP126980.1"/>
</dbReference>
<dbReference type="InterPro" id="IPR018060">
    <property type="entry name" value="HTH_AraC"/>
</dbReference>
<dbReference type="Pfam" id="PF12833">
    <property type="entry name" value="HTH_18"/>
    <property type="match status" value="1"/>
</dbReference>
<dbReference type="PANTHER" id="PTHR46796">
    <property type="entry name" value="HTH-TYPE TRANSCRIPTIONAL ACTIVATOR RHAS-RELATED"/>
    <property type="match status" value="1"/>
</dbReference>
<keyword evidence="6" id="KW-1185">Reference proteome</keyword>
<keyword evidence="2" id="KW-0238">DNA-binding</keyword>
<dbReference type="InterPro" id="IPR018062">
    <property type="entry name" value="HTH_AraC-typ_CS"/>
</dbReference>
<dbReference type="Proteomes" id="UP001240150">
    <property type="component" value="Chromosome"/>
</dbReference>
<dbReference type="InterPro" id="IPR050204">
    <property type="entry name" value="AraC_XylS_family_regulators"/>
</dbReference>
<name>A0ABY8WPN6_9ACTN</name>
<evidence type="ECO:0000256" key="1">
    <source>
        <dbReference type="ARBA" id="ARBA00023015"/>
    </source>
</evidence>
<accession>A0ABY8WPN6</accession>
<reference evidence="5 6" key="1">
    <citation type="submission" date="2023-06" db="EMBL/GenBank/DDBJ databases">
        <authorList>
            <person name="Yushchuk O."/>
            <person name="Binda E."/>
            <person name="Ruckert-Reed C."/>
            <person name="Fedorenko V."/>
            <person name="Kalinowski J."/>
            <person name="Marinelli F."/>
        </authorList>
    </citation>
    <scope>NUCLEOTIDE SEQUENCE [LARGE SCALE GENOMIC DNA]</scope>
    <source>
        <strain evidence="5 6">NRRL 3884</strain>
    </source>
</reference>
<evidence type="ECO:0000259" key="4">
    <source>
        <dbReference type="PROSITE" id="PS01124"/>
    </source>
</evidence>
<dbReference type="InterPro" id="IPR009057">
    <property type="entry name" value="Homeodomain-like_sf"/>
</dbReference>
<dbReference type="PROSITE" id="PS00041">
    <property type="entry name" value="HTH_ARAC_FAMILY_1"/>
    <property type="match status" value="1"/>
</dbReference>
<keyword evidence="3" id="KW-0804">Transcription</keyword>
<dbReference type="SMART" id="SM00342">
    <property type="entry name" value="HTH_ARAC"/>
    <property type="match status" value="1"/>
</dbReference>
<proteinExistence type="predicted"/>
<evidence type="ECO:0000256" key="2">
    <source>
        <dbReference type="ARBA" id="ARBA00023125"/>
    </source>
</evidence>
<feature type="domain" description="HTH araC/xylS-type" evidence="4">
    <location>
        <begin position="24"/>
        <end position="120"/>
    </location>
</feature>
<protein>
    <submittedName>
        <fullName evidence="5">Helix-turn-helix transcriptional regulator</fullName>
    </submittedName>
</protein>
<evidence type="ECO:0000256" key="3">
    <source>
        <dbReference type="ARBA" id="ARBA00023163"/>
    </source>
</evidence>
<evidence type="ECO:0000313" key="5">
    <source>
        <dbReference type="EMBL" id="WIM99063.1"/>
    </source>
</evidence>
<dbReference type="Gene3D" id="1.10.10.60">
    <property type="entry name" value="Homeodomain-like"/>
    <property type="match status" value="1"/>
</dbReference>
<sequence>MSLERLRVHLGAHPVPPPHRGAAHSLRDLLESHIVAGLPLRTAADRLHFAPAHLVRSFRHEFGMTPHQYVISRRVDRARRLILAGQPLSTAATRSGFYDQPHLTRHFKRILGVTPARFAP</sequence>
<dbReference type="EMBL" id="CP126980">
    <property type="protein sequence ID" value="WIM99063.1"/>
    <property type="molecule type" value="Genomic_DNA"/>
</dbReference>
<organism evidence="5 6">
    <name type="scientific">Actinoplanes oblitus</name>
    <dbReference type="NCBI Taxonomy" id="3040509"/>
    <lineage>
        <taxon>Bacteria</taxon>
        <taxon>Bacillati</taxon>
        <taxon>Actinomycetota</taxon>
        <taxon>Actinomycetes</taxon>
        <taxon>Micromonosporales</taxon>
        <taxon>Micromonosporaceae</taxon>
        <taxon>Actinoplanes</taxon>
    </lineage>
</organism>
<dbReference type="PANTHER" id="PTHR46796:SF2">
    <property type="entry name" value="TRANSCRIPTIONAL REGULATORY PROTEIN"/>
    <property type="match status" value="1"/>
</dbReference>
<gene>
    <name evidence="5" type="ORF">ACTOB_002696</name>
</gene>
<dbReference type="SUPFAM" id="SSF46689">
    <property type="entry name" value="Homeodomain-like"/>
    <property type="match status" value="2"/>
</dbReference>